<dbReference type="Pfam" id="PF12796">
    <property type="entry name" value="Ank_2"/>
    <property type="match status" value="1"/>
</dbReference>
<keyword evidence="4" id="KW-0812">Transmembrane</keyword>
<dbReference type="Gene3D" id="1.25.40.20">
    <property type="entry name" value="Ankyrin repeat-containing domain"/>
    <property type="match status" value="2"/>
</dbReference>
<feature type="repeat" description="ANK" evidence="3">
    <location>
        <begin position="15"/>
        <end position="47"/>
    </location>
</feature>
<feature type="transmembrane region" description="Helical" evidence="4">
    <location>
        <begin position="391"/>
        <end position="413"/>
    </location>
</feature>
<dbReference type="PROSITE" id="PS50088">
    <property type="entry name" value="ANK_REPEAT"/>
    <property type="match status" value="3"/>
</dbReference>
<gene>
    <name evidence="5" type="ORF">TKK_016309</name>
</gene>
<feature type="repeat" description="ANK" evidence="3">
    <location>
        <begin position="89"/>
        <end position="123"/>
    </location>
</feature>
<keyword evidence="4" id="KW-1133">Transmembrane helix</keyword>
<keyword evidence="1" id="KW-0677">Repeat</keyword>
<dbReference type="EMBL" id="JBJJXI010000129">
    <property type="protein sequence ID" value="KAL3388591.1"/>
    <property type="molecule type" value="Genomic_DNA"/>
</dbReference>
<dbReference type="SUPFAM" id="SSF48403">
    <property type="entry name" value="Ankyrin repeat"/>
    <property type="match status" value="1"/>
</dbReference>
<accession>A0ABD2W6Z1</accession>
<keyword evidence="6" id="KW-1185">Reference proteome</keyword>
<dbReference type="SMART" id="SM00248">
    <property type="entry name" value="ANK"/>
    <property type="match status" value="4"/>
</dbReference>
<evidence type="ECO:0000256" key="2">
    <source>
        <dbReference type="ARBA" id="ARBA00023043"/>
    </source>
</evidence>
<dbReference type="InterPro" id="IPR036770">
    <property type="entry name" value="Ankyrin_rpt-contain_sf"/>
</dbReference>
<dbReference type="PANTHER" id="PTHR24171">
    <property type="entry name" value="ANKYRIN REPEAT DOMAIN-CONTAINING PROTEIN 39-RELATED"/>
    <property type="match status" value="1"/>
</dbReference>
<comment type="caution">
    <text evidence="5">The sequence shown here is derived from an EMBL/GenBank/DDBJ whole genome shotgun (WGS) entry which is preliminary data.</text>
</comment>
<keyword evidence="2 3" id="KW-0040">ANK repeat</keyword>
<evidence type="ECO:0000313" key="5">
    <source>
        <dbReference type="EMBL" id="KAL3388591.1"/>
    </source>
</evidence>
<evidence type="ECO:0008006" key="7">
    <source>
        <dbReference type="Google" id="ProtNLM"/>
    </source>
</evidence>
<dbReference type="InterPro" id="IPR002110">
    <property type="entry name" value="Ankyrin_rpt"/>
</dbReference>
<name>A0ABD2W6Z1_9HYME</name>
<feature type="repeat" description="ANK" evidence="3">
    <location>
        <begin position="162"/>
        <end position="194"/>
    </location>
</feature>
<keyword evidence="4" id="KW-0472">Membrane</keyword>
<evidence type="ECO:0000313" key="6">
    <source>
        <dbReference type="Proteomes" id="UP001627154"/>
    </source>
</evidence>
<dbReference type="AlphaFoldDB" id="A0ABD2W6Z1"/>
<protein>
    <recommendedName>
        <fullName evidence="7">Ion transport domain-containing protein</fullName>
    </recommendedName>
</protein>
<dbReference type="PROSITE" id="PS50297">
    <property type="entry name" value="ANK_REP_REGION"/>
    <property type="match status" value="2"/>
</dbReference>
<reference evidence="5 6" key="1">
    <citation type="journal article" date="2024" name="bioRxiv">
        <title>A reference genome for Trichogramma kaykai: A tiny desert-dwelling parasitoid wasp with competing sex-ratio distorters.</title>
        <authorList>
            <person name="Culotta J."/>
            <person name="Lindsey A.R."/>
        </authorList>
    </citation>
    <scope>NUCLEOTIDE SEQUENCE [LARGE SCALE GENOMIC DNA]</scope>
    <source>
        <strain evidence="5 6">KSX58</strain>
    </source>
</reference>
<evidence type="ECO:0000256" key="4">
    <source>
        <dbReference type="SAM" id="Phobius"/>
    </source>
</evidence>
<organism evidence="5 6">
    <name type="scientific">Trichogramma kaykai</name>
    <dbReference type="NCBI Taxonomy" id="54128"/>
    <lineage>
        <taxon>Eukaryota</taxon>
        <taxon>Metazoa</taxon>
        <taxon>Ecdysozoa</taxon>
        <taxon>Arthropoda</taxon>
        <taxon>Hexapoda</taxon>
        <taxon>Insecta</taxon>
        <taxon>Pterygota</taxon>
        <taxon>Neoptera</taxon>
        <taxon>Endopterygota</taxon>
        <taxon>Hymenoptera</taxon>
        <taxon>Apocrita</taxon>
        <taxon>Proctotrupomorpha</taxon>
        <taxon>Chalcidoidea</taxon>
        <taxon>Trichogrammatidae</taxon>
        <taxon>Trichogramma</taxon>
    </lineage>
</organism>
<dbReference type="PRINTS" id="PR01415">
    <property type="entry name" value="ANKYRIN"/>
</dbReference>
<proteinExistence type="predicted"/>
<sequence>MGNGLQKNFPPDDRSPGKSLHWALSNRLHKLVKLLLRRGADPNAPDREGFTPLQRAIRRGFCHVDALERFFEVCDQLNRRVLVDARDGSGRTALHHALASMSRQRNVVELLLRRGADPNAADHRGWRPLHVARNSAIAWIFLDACRREAADRPVQIDARDGSGRMPLQSAVVDLDPHLARVLLNYGADLSNFDFPTSDDLAKKWLPRLKEGGQKVKMLLAYNFLVLYGILAERGYSMDLMTDLRIMKFFEDHGFLVKKSAASGDDEHWYDNEEFAREAKKTRLNSSLSLYDLVRLRPGDAARLVSRQEHCDISSLWRSRAPWNCLSDESREAGIAHVCETILRSGCAGTRPFMDPRRCELRRLMKEDLFYIWLTAAASILDRRRESLLIDFFVQMSAVIVCITLVYIFSLCNLEITRFVKPR</sequence>
<evidence type="ECO:0000256" key="3">
    <source>
        <dbReference type="PROSITE-ProRule" id="PRU00023"/>
    </source>
</evidence>
<evidence type="ECO:0000256" key="1">
    <source>
        <dbReference type="ARBA" id="ARBA00022737"/>
    </source>
</evidence>
<dbReference type="Proteomes" id="UP001627154">
    <property type="component" value="Unassembled WGS sequence"/>
</dbReference>